<dbReference type="PANTHER" id="PTHR31642">
    <property type="entry name" value="TRICHOTHECENE 3-O-ACETYLTRANSFERASE"/>
    <property type="match status" value="1"/>
</dbReference>
<evidence type="ECO:0000256" key="4">
    <source>
        <dbReference type="SAM" id="MobiDB-lite"/>
    </source>
</evidence>
<dbReference type="Gene3D" id="3.30.559.10">
    <property type="entry name" value="Chloramphenicol acetyltransferase-like domain"/>
    <property type="match status" value="1"/>
</dbReference>
<dbReference type="HOGENOM" id="CLU_2337172_0_0_1"/>
<dbReference type="STRING" id="40149.A0A0E0EJ32"/>
<evidence type="ECO:0000313" key="5">
    <source>
        <dbReference type="EnsemblPlants" id="OMERI08G05960.1"/>
    </source>
</evidence>
<accession>A0A0E0EJ32</accession>
<protein>
    <submittedName>
        <fullName evidence="5">Uncharacterized protein</fullName>
    </submittedName>
</protein>
<organism evidence="5">
    <name type="scientific">Oryza meridionalis</name>
    <dbReference type="NCBI Taxonomy" id="40149"/>
    <lineage>
        <taxon>Eukaryota</taxon>
        <taxon>Viridiplantae</taxon>
        <taxon>Streptophyta</taxon>
        <taxon>Embryophyta</taxon>
        <taxon>Tracheophyta</taxon>
        <taxon>Spermatophyta</taxon>
        <taxon>Magnoliopsida</taxon>
        <taxon>Liliopsida</taxon>
        <taxon>Poales</taxon>
        <taxon>Poaceae</taxon>
        <taxon>BOP clade</taxon>
        <taxon>Oryzoideae</taxon>
        <taxon>Oryzeae</taxon>
        <taxon>Oryzinae</taxon>
        <taxon>Oryza</taxon>
    </lineage>
</organism>
<dbReference type="Proteomes" id="UP000008021">
    <property type="component" value="Chromosome 8"/>
</dbReference>
<dbReference type="GO" id="GO:0050734">
    <property type="term" value="F:hydroxycinnamoyltransferase activity"/>
    <property type="evidence" value="ECO:0007669"/>
    <property type="project" value="UniProtKB-ARBA"/>
</dbReference>
<reference evidence="5" key="2">
    <citation type="submission" date="2018-05" db="EMBL/GenBank/DDBJ databases">
        <title>OmerRS3 (Oryza meridionalis Reference Sequence Version 3).</title>
        <authorList>
            <person name="Zhang J."/>
            <person name="Kudrna D."/>
            <person name="Lee S."/>
            <person name="Talag J."/>
            <person name="Welchert J."/>
            <person name="Wing R.A."/>
        </authorList>
    </citation>
    <scope>NUCLEOTIDE SEQUENCE [LARGE SCALE GENOMIC DNA]</scope>
    <source>
        <strain evidence="5">cv. OR44</strain>
    </source>
</reference>
<evidence type="ECO:0000256" key="3">
    <source>
        <dbReference type="ARBA" id="ARBA00023315"/>
    </source>
</evidence>
<dbReference type="EnsemblPlants" id="OMERI08G05960.1">
    <property type="protein sequence ID" value="OMERI08G05960.1"/>
    <property type="gene ID" value="OMERI08G05960"/>
</dbReference>
<feature type="region of interest" description="Disordered" evidence="4">
    <location>
        <begin position="79"/>
        <end position="98"/>
    </location>
</feature>
<dbReference type="InterPro" id="IPR023213">
    <property type="entry name" value="CAT-like_dom_sf"/>
</dbReference>
<feature type="compositionally biased region" description="Polar residues" evidence="4">
    <location>
        <begin position="87"/>
        <end position="98"/>
    </location>
</feature>
<keyword evidence="2" id="KW-0808">Transferase</keyword>
<dbReference type="Pfam" id="PF02458">
    <property type="entry name" value="Transferase"/>
    <property type="match status" value="1"/>
</dbReference>
<keyword evidence="6" id="KW-1185">Reference proteome</keyword>
<dbReference type="PANTHER" id="PTHR31642:SF16">
    <property type="entry name" value="OS08G0543400 PROTEIN"/>
    <property type="match status" value="1"/>
</dbReference>
<name>A0A0E0EJ32_9ORYZ</name>
<dbReference type="InterPro" id="IPR050317">
    <property type="entry name" value="Plant_Fungal_Acyltransferase"/>
</dbReference>
<reference evidence="5" key="1">
    <citation type="submission" date="2015-04" db="UniProtKB">
        <authorList>
            <consortium name="EnsemblPlants"/>
        </authorList>
    </citation>
    <scope>IDENTIFICATION</scope>
</reference>
<evidence type="ECO:0000256" key="1">
    <source>
        <dbReference type="ARBA" id="ARBA00009861"/>
    </source>
</evidence>
<evidence type="ECO:0000313" key="6">
    <source>
        <dbReference type="Proteomes" id="UP000008021"/>
    </source>
</evidence>
<dbReference type="AlphaFoldDB" id="A0A0E0EJ32"/>
<keyword evidence="3" id="KW-0012">Acyltransferase</keyword>
<proteinExistence type="inferred from homology"/>
<sequence length="98" mass="10628">MRCRRSSLALFSPARCYPGKLSGSPLDIIKASRGYTPPVHFYQHGDDAAADFFDVGRLKKAMAKALVAFYPFAGRLTTDANGRPSIDCNNEGVQSSSL</sequence>
<comment type="similarity">
    <text evidence="1">Belongs to the plant acyltransferase family.</text>
</comment>
<dbReference type="Gramene" id="OMERI08G05960.1">
    <property type="protein sequence ID" value="OMERI08G05960.1"/>
    <property type="gene ID" value="OMERI08G05960"/>
</dbReference>
<evidence type="ECO:0000256" key="2">
    <source>
        <dbReference type="ARBA" id="ARBA00022679"/>
    </source>
</evidence>